<comment type="caution">
    <text evidence="1">The sequence shown here is derived from an EMBL/GenBank/DDBJ whole genome shotgun (WGS) entry which is preliminary data.</text>
</comment>
<protein>
    <submittedName>
        <fullName evidence="1">Uncharacterized protein</fullName>
    </submittedName>
</protein>
<sequence>MSLIRITENDVIPLALQLEDGDVGKFPQAIVRDDGGNELGGSPYDLTHKGDGFYSSTSLVMTSDPFISAVYIVYNEIGHTTESVSHLRSNDIFLLNTSIVWDEVVADHQGDGTYGGEVATKADIQAATSTLEVVADSGTAVQGTVISGTYVSTAVRDNTYWQIQEDASNGITVEFIFTMSDPDCKPGVFEVFGRYEGVPSKSHYQELWAWNVESAAWEQLIEIFMPGGITSDATFQHEYYERHINRPTQEVKIRVIHNITSYNGTHNIYFDSVRLSCIIVITAADIADAVWEEAAADHEIAGTTGAKLRLMEQILRNKIVTDPVTGIMTLYDDAGGVLLTAQLYEETGTGQAYRGQGAERRERLEEP</sequence>
<proteinExistence type="predicted"/>
<accession>A0A0F9QTZ1</accession>
<evidence type="ECO:0000313" key="1">
    <source>
        <dbReference type="EMBL" id="KKN45879.1"/>
    </source>
</evidence>
<organism evidence="1">
    <name type="scientific">marine sediment metagenome</name>
    <dbReference type="NCBI Taxonomy" id="412755"/>
    <lineage>
        <taxon>unclassified sequences</taxon>
        <taxon>metagenomes</taxon>
        <taxon>ecological metagenomes</taxon>
    </lineage>
</organism>
<dbReference type="EMBL" id="LAZR01001361">
    <property type="protein sequence ID" value="KKN45879.1"/>
    <property type="molecule type" value="Genomic_DNA"/>
</dbReference>
<gene>
    <name evidence="1" type="ORF">LCGC14_0678740</name>
</gene>
<name>A0A0F9QTZ1_9ZZZZ</name>
<reference evidence="1" key="1">
    <citation type="journal article" date="2015" name="Nature">
        <title>Complex archaea that bridge the gap between prokaryotes and eukaryotes.</title>
        <authorList>
            <person name="Spang A."/>
            <person name="Saw J.H."/>
            <person name="Jorgensen S.L."/>
            <person name="Zaremba-Niedzwiedzka K."/>
            <person name="Martijn J."/>
            <person name="Lind A.E."/>
            <person name="van Eijk R."/>
            <person name="Schleper C."/>
            <person name="Guy L."/>
            <person name="Ettema T.J."/>
        </authorList>
    </citation>
    <scope>NUCLEOTIDE SEQUENCE</scope>
</reference>
<dbReference type="AlphaFoldDB" id="A0A0F9QTZ1"/>